<accession>A0A9E2SAR3</accession>
<evidence type="ECO:0000313" key="3">
    <source>
        <dbReference type="Proteomes" id="UP000812270"/>
    </source>
</evidence>
<proteinExistence type="predicted"/>
<name>A0A9E2SAR3_9BACT</name>
<comment type="caution">
    <text evidence="2">The sequence shown here is derived from an EMBL/GenBank/DDBJ whole genome shotgun (WGS) entry which is preliminary data.</text>
</comment>
<feature type="signal peptide" evidence="1">
    <location>
        <begin position="1"/>
        <end position="23"/>
    </location>
</feature>
<evidence type="ECO:0000313" key="2">
    <source>
        <dbReference type="EMBL" id="MBV4357749.1"/>
    </source>
</evidence>
<protein>
    <recommendedName>
        <fullName evidence="4">Bacterial surface antigen (D15) domain-containing protein</fullName>
    </recommendedName>
</protein>
<sequence>MNKKCVHIVLITMLWLMGTRAGATVHISSPFDNDTVPKKSIFQKIREYRDSMMHRRYRDSVLGKIAKVDAPEPKEDSTMVKSERKFLPTSGKRIQNIYFKRIAVFGPRDINDTTFASRNKLIRVANSLHYDSRQWVIRQTLFFKENDTINAYTLADNERYIRTLPFIQDARVYVINEDDDDNTADVLIVTKDVFEYGIDLSNFSPPNTIAAAVYSNDLFGAGQGLRLGFRWDNAYTPPFNSEVRYTKYNLARSFANFTVGYTTLNNNNPLDTGVYENSYFVSITRPLYRQSARFIGGLTLADNHSMNIHDYPDSMYRSYSYRLLDIWAGYNFRNSFRKNGSLNKKPNLALLVRRYSAYFIDRPKQPELALDPTYNTRQYYLGQFVIFKQQYFKGKYYNGFGRTEDIPQGYTITATMGSEKWISRYRWYSDVSVQSWQRTHRDGLLNTGIGIGSFWQKTTSEDAVIHAFANYYSKLFYWKKQRIRQMTFFDFLICPNNYFYKPLNINWEQGIWGFKRTTLNGYQRLNMRSETVYYSPLKIYGFKFNFFASAQLSLLAGNKESIFQSPVYTGLGLGARIRNENLSINTLKLGAYYYPVRPAGVGSFFFEATTVSDLRFDVFPLKMPTFLQFR</sequence>
<organism evidence="2 3">
    <name type="scientific">Pinibacter aurantiacus</name>
    <dbReference type="NCBI Taxonomy" id="2851599"/>
    <lineage>
        <taxon>Bacteria</taxon>
        <taxon>Pseudomonadati</taxon>
        <taxon>Bacteroidota</taxon>
        <taxon>Chitinophagia</taxon>
        <taxon>Chitinophagales</taxon>
        <taxon>Chitinophagaceae</taxon>
        <taxon>Pinibacter</taxon>
    </lineage>
</organism>
<reference evidence="2" key="1">
    <citation type="submission" date="2021-06" db="EMBL/GenBank/DDBJ databases">
        <authorList>
            <person name="Huq M.A."/>
        </authorList>
    </citation>
    <scope>NUCLEOTIDE SEQUENCE</scope>
    <source>
        <strain evidence="2">MAH-26</strain>
    </source>
</reference>
<gene>
    <name evidence="2" type="ORF">KTO63_11365</name>
</gene>
<dbReference type="RefSeq" id="WP_217791405.1">
    <property type="nucleotide sequence ID" value="NZ_JAHSPG010000008.1"/>
</dbReference>
<dbReference type="EMBL" id="JAHSPG010000008">
    <property type="protein sequence ID" value="MBV4357749.1"/>
    <property type="molecule type" value="Genomic_DNA"/>
</dbReference>
<evidence type="ECO:0008006" key="4">
    <source>
        <dbReference type="Google" id="ProtNLM"/>
    </source>
</evidence>
<keyword evidence="3" id="KW-1185">Reference proteome</keyword>
<feature type="chain" id="PRO_5038475980" description="Bacterial surface antigen (D15) domain-containing protein" evidence="1">
    <location>
        <begin position="24"/>
        <end position="630"/>
    </location>
</feature>
<dbReference type="AlphaFoldDB" id="A0A9E2SAR3"/>
<evidence type="ECO:0000256" key="1">
    <source>
        <dbReference type="SAM" id="SignalP"/>
    </source>
</evidence>
<keyword evidence="1" id="KW-0732">Signal</keyword>
<dbReference type="Proteomes" id="UP000812270">
    <property type="component" value="Unassembled WGS sequence"/>
</dbReference>